<evidence type="ECO:0000313" key="2">
    <source>
        <dbReference type="Proteomes" id="UP000507962"/>
    </source>
</evidence>
<reference evidence="1 2" key="1">
    <citation type="submission" date="2019-03" db="EMBL/GenBank/DDBJ databases">
        <authorList>
            <person name="Nijsse B."/>
        </authorList>
    </citation>
    <scope>NUCLEOTIDE SEQUENCE [LARGE SCALE GENOMIC DNA]</scope>
    <source>
        <strain evidence="1">Desulfoluna butyratoxydans MSL71</strain>
    </source>
</reference>
<dbReference type="EMBL" id="CAADHO010000012">
    <property type="protein sequence ID" value="VFQ46930.1"/>
    <property type="molecule type" value="Genomic_DNA"/>
</dbReference>
<dbReference type="AlphaFoldDB" id="A0A4U8YSK2"/>
<protein>
    <submittedName>
        <fullName evidence="1">Uncharacterized protein</fullName>
    </submittedName>
</protein>
<proteinExistence type="predicted"/>
<dbReference type="Proteomes" id="UP000507962">
    <property type="component" value="Unassembled WGS sequence"/>
</dbReference>
<gene>
    <name evidence="1" type="ORF">MSL71_46120</name>
</gene>
<accession>A0A4U8YSK2</accession>
<name>A0A4U8YSK2_9BACT</name>
<sequence length="114" mass="12962">MSLFKLTRLECKRTSGSGTSDDDVYMNVQIDDNELKRKVWGGSHGESIESGDTKTIGLIYDVTDKLRVDLWEWDANSSNDLLGSTMIYADSQSGNRVLVNPEEQDEYILYFEKL</sequence>
<evidence type="ECO:0000313" key="1">
    <source>
        <dbReference type="EMBL" id="VFQ46930.1"/>
    </source>
</evidence>
<keyword evidence="2" id="KW-1185">Reference proteome</keyword>
<organism evidence="1 2">
    <name type="scientific">Desulfoluna butyratoxydans</name>
    <dbReference type="NCBI Taxonomy" id="231438"/>
    <lineage>
        <taxon>Bacteria</taxon>
        <taxon>Pseudomonadati</taxon>
        <taxon>Thermodesulfobacteriota</taxon>
        <taxon>Desulfobacteria</taxon>
        <taxon>Desulfobacterales</taxon>
        <taxon>Desulfolunaceae</taxon>
        <taxon>Desulfoluna</taxon>
    </lineage>
</organism>
<dbReference type="RefSeq" id="WP_180145726.1">
    <property type="nucleotide sequence ID" value="NZ_CAADHO010000012.1"/>
</dbReference>